<accession>A0ABT2J5L5</accession>
<dbReference type="CDD" id="cd06173">
    <property type="entry name" value="MFS_MefA_like"/>
    <property type="match status" value="1"/>
</dbReference>
<gene>
    <name evidence="7" type="ORF">JT362_07120</name>
</gene>
<feature type="transmembrane region" description="Helical" evidence="6">
    <location>
        <begin position="280"/>
        <end position="298"/>
    </location>
</feature>
<evidence type="ECO:0000256" key="1">
    <source>
        <dbReference type="ARBA" id="ARBA00004651"/>
    </source>
</evidence>
<feature type="transmembrane region" description="Helical" evidence="6">
    <location>
        <begin position="98"/>
        <end position="122"/>
    </location>
</feature>
<name>A0ABT2J5L5_9PSEU</name>
<feature type="transmembrane region" description="Helical" evidence="6">
    <location>
        <begin position="304"/>
        <end position="331"/>
    </location>
</feature>
<dbReference type="Gene3D" id="1.20.1250.20">
    <property type="entry name" value="MFS general substrate transporter like domains"/>
    <property type="match status" value="1"/>
</dbReference>
<keyword evidence="5 6" id="KW-0472">Membrane</keyword>
<evidence type="ECO:0000313" key="7">
    <source>
        <dbReference type="EMBL" id="MCT2582889.1"/>
    </source>
</evidence>
<dbReference type="SUPFAM" id="SSF103473">
    <property type="entry name" value="MFS general substrate transporter"/>
    <property type="match status" value="1"/>
</dbReference>
<evidence type="ECO:0000256" key="2">
    <source>
        <dbReference type="ARBA" id="ARBA00022475"/>
    </source>
</evidence>
<dbReference type="PANTHER" id="PTHR23513:SF6">
    <property type="entry name" value="MAJOR FACILITATOR SUPERFAMILY ASSOCIATED DOMAIN-CONTAINING PROTEIN"/>
    <property type="match status" value="1"/>
</dbReference>
<dbReference type="InterPro" id="IPR036259">
    <property type="entry name" value="MFS_trans_sf"/>
</dbReference>
<evidence type="ECO:0000256" key="3">
    <source>
        <dbReference type="ARBA" id="ARBA00022692"/>
    </source>
</evidence>
<keyword evidence="8" id="KW-1185">Reference proteome</keyword>
<keyword evidence="4 6" id="KW-1133">Transmembrane helix</keyword>
<evidence type="ECO:0000256" key="6">
    <source>
        <dbReference type="SAM" id="Phobius"/>
    </source>
</evidence>
<dbReference type="Pfam" id="PF07690">
    <property type="entry name" value="MFS_1"/>
    <property type="match status" value="1"/>
</dbReference>
<feature type="transmembrane region" description="Helical" evidence="6">
    <location>
        <begin position="37"/>
        <end position="59"/>
    </location>
</feature>
<proteinExistence type="predicted"/>
<dbReference type="InterPro" id="IPR011701">
    <property type="entry name" value="MFS"/>
</dbReference>
<dbReference type="EMBL" id="JAFFZE010000006">
    <property type="protein sequence ID" value="MCT2582889.1"/>
    <property type="molecule type" value="Genomic_DNA"/>
</dbReference>
<feature type="transmembrane region" description="Helical" evidence="6">
    <location>
        <begin position="373"/>
        <end position="389"/>
    </location>
</feature>
<comment type="subcellular location">
    <subcellularLocation>
        <location evidence="1">Cell membrane</location>
        <topology evidence="1">Multi-pass membrane protein</topology>
    </subcellularLocation>
</comment>
<feature type="transmembrane region" description="Helical" evidence="6">
    <location>
        <begin position="7"/>
        <end position="31"/>
    </location>
</feature>
<protein>
    <submittedName>
        <fullName evidence="7">MFS transporter</fullName>
    </submittedName>
</protein>
<feature type="transmembrane region" description="Helical" evidence="6">
    <location>
        <begin position="71"/>
        <end position="92"/>
    </location>
</feature>
<evidence type="ECO:0000313" key="8">
    <source>
        <dbReference type="Proteomes" id="UP001156441"/>
    </source>
</evidence>
<keyword evidence="2" id="KW-1003">Cell membrane</keyword>
<feature type="transmembrane region" description="Helical" evidence="6">
    <location>
        <begin position="250"/>
        <end position="268"/>
    </location>
</feature>
<organism evidence="7 8">
    <name type="scientific">Actinophytocola gossypii</name>
    <dbReference type="NCBI Taxonomy" id="2812003"/>
    <lineage>
        <taxon>Bacteria</taxon>
        <taxon>Bacillati</taxon>
        <taxon>Actinomycetota</taxon>
        <taxon>Actinomycetes</taxon>
        <taxon>Pseudonocardiales</taxon>
        <taxon>Pseudonocardiaceae</taxon>
    </lineage>
</organism>
<evidence type="ECO:0000256" key="5">
    <source>
        <dbReference type="ARBA" id="ARBA00023136"/>
    </source>
</evidence>
<evidence type="ECO:0000256" key="4">
    <source>
        <dbReference type="ARBA" id="ARBA00022989"/>
    </source>
</evidence>
<feature type="transmembrane region" description="Helical" evidence="6">
    <location>
        <begin position="343"/>
        <end position="367"/>
    </location>
</feature>
<reference evidence="7 8" key="1">
    <citation type="submission" date="2021-02" db="EMBL/GenBank/DDBJ databases">
        <title>Actinophytocola xerophila sp. nov., isolated from soil of cotton cropping field.</title>
        <authorList>
            <person name="Huang R."/>
            <person name="Chen X."/>
            <person name="Ge X."/>
            <person name="Liu W."/>
        </authorList>
    </citation>
    <scope>NUCLEOTIDE SEQUENCE [LARGE SCALE GENOMIC DNA]</scope>
    <source>
        <strain evidence="7 8">S1-96</strain>
    </source>
</reference>
<keyword evidence="3 6" id="KW-0812">Transmembrane</keyword>
<sequence>MGREFGWLWAAYAVSACGTGLAFGAFSIVAIEVLDASAAQVAVLSAGGLAFGAVLAIPLGPWMETRARRPVMVGLNLVRFAALGSVPVGYLLGVLSFAQLLVVSVVTAAAKIAFGAAGGAYLRSIVAPDRLVVASSRFESVTWSATIVGPPAGGVLIGLFGPVVTFAVDAVGHLLSALGVAAIRTPERAAAATRRTRRRDLVAGWRYIFAHGALRRLFLNALLVNGLIMAAEPPLAVLMLGPLGFSAWEYGLAFAVPCVGGLVGARLAPRVVARFGEHRVLRVFGVLRACWPLGLAFVQPGAVGLVIVMVTEVGLITCCALFNPVLAACRLKYTDAGRQTRVLTAWSVSSTISIAVLTLAWGLVVHLTGPREAIALAGVLLLGTPFLLIRSAGGEGAAVEVEVLAGEVAGLGREQEQGEGDGVLR</sequence>
<comment type="caution">
    <text evidence="7">The sequence shown here is derived from an EMBL/GenBank/DDBJ whole genome shotgun (WGS) entry which is preliminary data.</text>
</comment>
<feature type="transmembrane region" description="Helical" evidence="6">
    <location>
        <begin position="207"/>
        <end position="230"/>
    </location>
</feature>
<dbReference type="Proteomes" id="UP001156441">
    <property type="component" value="Unassembled WGS sequence"/>
</dbReference>
<dbReference type="PROSITE" id="PS51257">
    <property type="entry name" value="PROKAR_LIPOPROTEIN"/>
    <property type="match status" value="1"/>
</dbReference>
<dbReference type="PANTHER" id="PTHR23513">
    <property type="entry name" value="INTEGRAL MEMBRANE EFFLUX PROTEIN-RELATED"/>
    <property type="match status" value="1"/>
</dbReference>
<feature type="transmembrane region" description="Helical" evidence="6">
    <location>
        <begin position="170"/>
        <end position="186"/>
    </location>
</feature>
<feature type="transmembrane region" description="Helical" evidence="6">
    <location>
        <begin position="143"/>
        <end position="164"/>
    </location>
</feature>